<evidence type="ECO:0000256" key="1">
    <source>
        <dbReference type="SAM" id="Phobius"/>
    </source>
</evidence>
<organism evidence="3 4">
    <name type="scientific">Lentilactobacillus parabuchneri</name>
    <dbReference type="NCBI Taxonomy" id="152331"/>
    <lineage>
        <taxon>Bacteria</taxon>
        <taxon>Bacillati</taxon>
        <taxon>Bacillota</taxon>
        <taxon>Bacilli</taxon>
        <taxon>Lactobacillales</taxon>
        <taxon>Lactobacillaceae</taxon>
        <taxon>Lentilactobacillus</taxon>
    </lineage>
</organism>
<dbReference type="EMBL" id="MSBD01000033">
    <property type="protein sequence ID" value="ORN29221.1"/>
    <property type="molecule type" value="Genomic_DNA"/>
</dbReference>
<evidence type="ECO:0000313" key="2">
    <source>
        <dbReference type="EMBL" id="MSE20927.1"/>
    </source>
</evidence>
<protein>
    <submittedName>
        <fullName evidence="3">Uncharacterized protein</fullName>
    </submittedName>
</protein>
<evidence type="ECO:0000313" key="3">
    <source>
        <dbReference type="EMBL" id="ORN29221.1"/>
    </source>
</evidence>
<comment type="caution">
    <text evidence="3">The sequence shown here is derived from an EMBL/GenBank/DDBJ whole genome shotgun (WGS) entry which is preliminary data.</text>
</comment>
<dbReference type="OrthoDB" id="2329261at2"/>
<evidence type="ECO:0000313" key="5">
    <source>
        <dbReference type="Proteomes" id="UP000491237"/>
    </source>
</evidence>
<dbReference type="AlphaFoldDB" id="A0A1X1FEJ5"/>
<keyword evidence="4" id="KW-1185">Reference proteome</keyword>
<dbReference type="RefSeq" id="WP_057910718.1">
    <property type="nucleotide sequence ID" value="NZ_CP018796.1"/>
</dbReference>
<dbReference type="Proteomes" id="UP000491237">
    <property type="component" value="Unassembled WGS sequence"/>
</dbReference>
<keyword evidence="1" id="KW-0812">Transmembrane</keyword>
<proteinExistence type="predicted"/>
<dbReference type="EMBL" id="WKKY01000201">
    <property type="protein sequence ID" value="MSE20927.1"/>
    <property type="molecule type" value="Genomic_DNA"/>
</dbReference>
<feature type="transmembrane region" description="Helical" evidence="1">
    <location>
        <begin position="7"/>
        <end position="26"/>
    </location>
</feature>
<evidence type="ECO:0000313" key="4">
    <source>
        <dbReference type="Proteomes" id="UP000193009"/>
    </source>
</evidence>
<keyword evidence="1" id="KW-1133">Transmembrane helix</keyword>
<name>A0A1X1FEJ5_9LACO</name>
<gene>
    <name evidence="3" type="ORF">FAM23169_01281</name>
    <name evidence="2" type="ORF">GKC44_06645</name>
</gene>
<dbReference type="KEGG" id="lpar:FAM21731_01334"/>
<dbReference type="Proteomes" id="UP000193009">
    <property type="component" value="Unassembled WGS sequence"/>
</dbReference>
<reference evidence="3 4" key="1">
    <citation type="journal article" date="2017" name="Front. Microbiol.">
        <title>The Histidine Decarboxylase Gene Cluster of Lactobacillus parabuchneri Was Gained by Horizontal Gene Transfer and Is Mobile within the Species.</title>
        <authorList>
            <person name="Wuthrich D."/>
            <person name="Berthoud H."/>
            <person name="Wechsler D."/>
            <person name="Eugster E."/>
            <person name="Irmler S."/>
            <person name="Bruggmann R."/>
        </authorList>
    </citation>
    <scope>NUCLEOTIDE SEQUENCE [LARGE SCALE GENOMIC DNA]</scope>
    <source>
        <strain evidence="3 4">FAM23169</strain>
    </source>
</reference>
<keyword evidence="1" id="KW-0472">Membrane</keyword>
<reference evidence="2 5" key="2">
    <citation type="submission" date="2019-11" db="EMBL/GenBank/DDBJ databases">
        <title>Draft Genome Sequence of Plant Growth-Promoting Rhizosphere-Associated Bacteria.</title>
        <authorList>
            <person name="Vasilyev I.Y."/>
            <person name="Radchenko V."/>
            <person name="Ilnitskaya E.V."/>
        </authorList>
    </citation>
    <scope>NUCLEOTIDE SEQUENCE [LARGE SCALE GENOMIC DNA]</scope>
    <source>
        <strain evidence="2 5">VRA_07sq_f</strain>
    </source>
</reference>
<accession>A0A1X1FEJ5</accession>
<sequence>MKLKKTIERIIITVALFIVILVIIMSSSPKNSVRARLLFSGRVTSALQCHPKENRVMTKAEKAPVWSIEKKYSYLDSSGSYYQQDFKIHQFVFLNYATPIPTSA</sequence>
<dbReference type="GeneID" id="69803089"/>